<name>A0A3P7FE16_WUCBA</name>
<dbReference type="Pfam" id="PF12322">
    <property type="entry name" value="T4_baseplate"/>
    <property type="match status" value="1"/>
</dbReference>
<evidence type="ECO:0000313" key="1">
    <source>
        <dbReference type="EMBL" id="VDM09058.1"/>
    </source>
</evidence>
<organism evidence="1 2">
    <name type="scientific">Wuchereria bancrofti</name>
    <dbReference type="NCBI Taxonomy" id="6293"/>
    <lineage>
        <taxon>Eukaryota</taxon>
        <taxon>Metazoa</taxon>
        <taxon>Ecdysozoa</taxon>
        <taxon>Nematoda</taxon>
        <taxon>Chromadorea</taxon>
        <taxon>Rhabditida</taxon>
        <taxon>Spirurina</taxon>
        <taxon>Spiruromorpha</taxon>
        <taxon>Filarioidea</taxon>
        <taxon>Onchocercidae</taxon>
        <taxon>Wuchereria</taxon>
    </lineage>
</organism>
<dbReference type="EMBL" id="UYWW01000670">
    <property type="protein sequence ID" value="VDM09058.1"/>
    <property type="molecule type" value="Genomic_DNA"/>
</dbReference>
<gene>
    <name evidence="1" type="ORF">WBA_LOCUS2444</name>
</gene>
<keyword evidence="2" id="KW-1185">Reference proteome</keyword>
<protein>
    <submittedName>
        <fullName evidence="1">Uncharacterized protein</fullName>
    </submittedName>
</protein>
<dbReference type="Proteomes" id="UP000270924">
    <property type="component" value="Unassembled WGS sequence"/>
</dbReference>
<dbReference type="AlphaFoldDB" id="A0A3P7FE16"/>
<accession>A0A3P7FE16</accession>
<dbReference type="InParanoid" id="A0A3P7FE16"/>
<sequence length="251" mass="28554">MSELKIPTETVTLPSKGWLYPEESPLSKGEIEMKYMTAREEDILTNTNFIRQGVVIDKLLQSLIVTKVNFDDILIGDKNAILIAARILGYGKDYTFNYTDKSGKEIETTVDLSLLKEKELNESLYKNGNEFSFELPKSGNKVTFKLLTQGDEKKIDAELRGLKKINPNASFDVTTRLKYMITSVNGNRETKDIRDFVDNYLLAPDAKALREYYAKIQPDVELKFIPNDDNYVGEGIDIPITINFFWPDAGI</sequence>
<dbReference type="InterPro" id="IPR024364">
    <property type="entry name" value="Baseplate_phage_T4-like"/>
</dbReference>
<reference evidence="1 2" key="1">
    <citation type="submission" date="2018-11" db="EMBL/GenBank/DDBJ databases">
        <authorList>
            <consortium name="Pathogen Informatics"/>
        </authorList>
    </citation>
    <scope>NUCLEOTIDE SEQUENCE [LARGE SCALE GENOMIC DNA]</scope>
</reference>
<evidence type="ECO:0000313" key="2">
    <source>
        <dbReference type="Proteomes" id="UP000270924"/>
    </source>
</evidence>
<proteinExistence type="predicted"/>